<organism evidence="2 3">
    <name type="scientific">Oceanospirillum linum</name>
    <dbReference type="NCBI Taxonomy" id="966"/>
    <lineage>
        <taxon>Bacteria</taxon>
        <taxon>Pseudomonadati</taxon>
        <taxon>Pseudomonadota</taxon>
        <taxon>Gammaproteobacteria</taxon>
        <taxon>Oceanospirillales</taxon>
        <taxon>Oceanospirillaceae</taxon>
        <taxon>Oceanospirillum</taxon>
    </lineage>
</organism>
<gene>
    <name evidence="2" type="ORF">BTA35_0208430</name>
</gene>
<protein>
    <submittedName>
        <fullName evidence="2">Uncharacterized protein</fullName>
    </submittedName>
</protein>
<sequence length="230" mass="25820">MKSLKPTALPKLVPRRNLAARQQNDSMTSASPPSACIDSPAPRYSFAACSLAATAFGLVLYGIFSFIQSDARYPNMHKTDECHYLSHLDLAGAYQYQKDGSVRCLSPVRYLGVNNQHTLRYMALGRGNVIEEMRISLRLGRYGEASAVNELVRFGQSLSLPVLGHTMPAEVGQYLREGYVGHWDFPGVSLYIERHYYPALQDPPNLRTERVLKMLNWFSEKIASIKTVCQ</sequence>
<comment type="caution">
    <text evidence="2">The sequence shown here is derived from an EMBL/GenBank/DDBJ whole genome shotgun (WGS) entry which is preliminary data.</text>
</comment>
<proteinExistence type="predicted"/>
<keyword evidence="1" id="KW-0812">Transmembrane</keyword>
<dbReference type="RefSeq" id="WP_078319378.1">
    <property type="nucleotide sequence ID" value="NZ_FXTS01000003.1"/>
</dbReference>
<dbReference type="AlphaFoldDB" id="A0A1T1HAY3"/>
<accession>A0A1T1HAY3</accession>
<name>A0A1T1HAY3_OCELI</name>
<evidence type="ECO:0000256" key="1">
    <source>
        <dbReference type="SAM" id="Phobius"/>
    </source>
</evidence>
<evidence type="ECO:0000313" key="3">
    <source>
        <dbReference type="Proteomes" id="UP000190064"/>
    </source>
</evidence>
<keyword evidence="1" id="KW-1133">Transmembrane helix</keyword>
<reference evidence="2" key="1">
    <citation type="submission" date="2017-02" db="EMBL/GenBank/DDBJ databases">
        <title>Draft Genome Sequence of the Salt Water Bacterium Oceanospirillum linum ATCC 11336.</title>
        <authorList>
            <person name="Trachtenberg A.M."/>
            <person name="Carney J.G."/>
            <person name="Linnane J.D."/>
            <person name="Rheaume B.A."/>
            <person name="Pitts N.L."/>
            <person name="Mykles D.L."/>
            <person name="Maclea K.S."/>
        </authorList>
    </citation>
    <scope>NUCLEOTIDE SEQUENCE [LARGE SCALE GENOMIC DNA]</scope>
    <source>
        <strain evidence="2">ATCC 11336</strain>
    </source>
</reference>
<dbReference type="Proteomes" id="UP000190064">
    <property type="component" value="Unassembled WGS sequence"/>
</dbReference>
<keyword evidence="3" id="KW-1185">Reference proteome</keyword>
<dbReference type="EMBL" id="MTSD02000003">
    <property type="protein sequence ID" value="OOV87028.1"/>
    <property type="molecule type" value="Genomic_DNA"/>
</dbReference>
<evidence type="ECO:0000313" key="2">
    <source>
        <dbReference type="EMBL" id="OOV87028.1"/>
    </source>
</evidence>
<feature type="transmembrane region" description="Helical" evidence="1">
    <location>
        <begin position="44"/>
        <end position="67"/>
    </location>
</feature>
<keyword evidence="1" id="KW-0472">Membrane</keyword>